<keyword evidence="3" id="KW-1185">Reference proteome</keyword>
<accession>A0AAD4ML61</accession>
<gene>
    <name evidence="2" type="ORF">DdX_18471</name>
</gene>
<proteinExistence type="predicted"/>
<evidence type="ECO:0000313" key="2">
    <source>
        <dbReference type="EMBL" id="KAI1697519.1"/>
    </source>
</evidence>
<reference evidence="2" key="1">
    <citation type="submission" date="2022-01" db="EMBL/GenBank/DDBJ databases">
        <title>Genome Sequence Resource for Two Populations of Ditylenchus destructor, the Migratory Endoparasitic Phytonematode.</title>
        <authorList>
            <person name="Zhang H."/>
            <person name="Lin R."/>
            <person name="Xie B."/>
        </authorList>
    </citation>
    <scope>NUCLEOTIDE SEQUENCE</scope>
    <source>
        <strain evidence="2">BazhouSP</strain>
    </source>
</reference>
<feature type="region of interest" description="Disordered" evidence="1">
    <location>
        <begin position="1"/>
        <end position="54"/>
    </location>
</feature>
<feature type="compositionally biased region" description="Basic and acidic residues" evidence="1">
    <location>
        <begin position="383"/>
        <end position="392"/>
    </location>
</feature>
<feature type="compositionally biased region" description="Polar residues" evidence="1">
    <location>
        <begin position="89"/>
        <end position="103"/>
    </location>
</feature>
<feature type="compositionally biased region" description="Basic and acidic residues" evidence="1">
    <location>
        <begin position="69"/>
        <end position="78"/>
    </location>
</feature>
<dbReference type="EMBL" id="JAKKPZ010000265">
    <property type="protein sequence ID" value="KAI1697519.1"/>
    <property type="molecule type" value="Genomic_DNA"/>
</dbReference>
<feature type="region of interest" description="Disordered" evidence="1">
    <location>
        <begin position="373"/>
        <end position="392"/>
    </location>
</feature>
<protein>
    <submittedName>
        <fullName evidence="2">Uncharacterized protein</fullName>
    </submittedName>
</protein>
<name>A0AAD4ML61_9BILA</name>
<dbReference type="Proteomes" id="UP001201812">
    <property type="component" value="Unassembled WGS sequence"/>
</dbReference>
<comment type="caution">
    <text evidence="2">The sequence shown here is derived from an EMBL/GenBank/DDBJ whole genome shotgun (WGS) entry which is preliminary data.</text>
</comment>
<evidence type="ECO:0000313" key="3">
    <source>
        <dbReference type="Proteomes" id="UP001201812"/>
    </source>
</evidence>
<feature type="region of interest" description="Disordered" evidence="1">
    <location>
        <begin position="69"/>
        <end position="113"/>
    </location>
</feature>
<feature type="compositionally biased region" description="Polar residues" evidence="1">
    <location>
        <begin position="373"/>
        <end position="382"/>
    </location>
</feature>
<evidence type="ECO:0000256" key="1">
    <source>
        <dbReference type="SAM" id="MobiDB-lite"/>
    </source>
</evidence>
<sequence length="432" mass="46282">MAARGAIRGPGNWRPRRPNPALSSGMPSSGKAGDCLKPSTYPVSSGVAGNDLFNPDWGFTDVRDVIKEPAKNQEHVENKPVISNDGTHKNNGNNPGVRSTVATELSKRPAVEKEPVPIKLESNAPAPVTVNKAKASAPVTEMEALNPGWDGIDITHLINRRTNKKEVPTAKADTKTSAAVNTVDAKQSAQVASKIAVPQEPDVNVSDVTHIKRDASNQEPAIAMNGAGIAIVNAVPKQAAPITEMEKLNPGWDGIDITHLLKRRTNKKEVPTAKVDTKTSAAVNTVDAKQSAQAAQEVDDPLNPGWESIDIRHILERGKAIRPSVDSGVASVYDKTEMKQTGQNEPAETVFKSEDVFTQKESKKLAKELSEINNAGSASATSEKAEGKSDEEVTRTITVTQGEVLEFHTLTKECSEAFGNISKFLLKLGSRC</sequence>
<dbReference type="AlphaFoldDB" id="A0AAD4ML61"/>
<organism evidence="2 3">
    <name type="scientific">Ditylenchus destructor</name>
    <dbReference type="NCBI Taxonomy" id="166010"/>
    <lineage>
        <taxon>Eukaryota</taxon>
        <taxon>Metazoa</taxon>
        <taxon>Ecdysozoa</taxon>
        <taxon>Nematoda</taxon>
        <taxon>Chromadorea</taxon>
        <taxon>Rhabditida</taxon>
        <taxon>Tylenchina</taxon>
        <taxon>Tylenchomorpha</taxon>
        <taxon>Sphaerularioidea</taxon>
        <taxon>Anguinidae</taxon>
        <taxon>Anguininae</taxon>
        <taxon>Ditylenchus</taxon>
    </lineage>
</organism>